<reference evidence="1 2" key="1">
    <citation type="submission" date="2021-06" db="EMBL/GenBank/DDBJ databases">
        <title>Gemonas diversity in paddy soil.</title>
        <authorList>
            <person name="Liu G."/>
        </authorList>
    </citation>
    <scope>NUCLEOTIDE SEQUENCE [LARGE SCALE GENOMIC DNA]</scope>
    <source>
        <strain evidence="1 2">RG2</strain>
    </source>
</reference>
<name>A0ABX8LFR6_9BACT</name>
<organism evidence="1 2">
    <name type="scientific">Geomonas subterranea</name>
    <dbReference type="NCBI Taxonomy" id="2847989"/>
    <lineage>
        <taxon>Bacteria</taxon>
        <taxon>Pseudomonadati</taxon>
        <taxon>Thermodesulfobacteriota</taxon>
        <taxon>Desulfuromonadia</taxon>
        <taxon>Geobacterales</taxon>
        <taxon>Geobacteraceae</taxon>
        <taxon>Geomonas</taxon>
    </lineage>
</organism>
<protein>
    <submittedName>
        <fullName evidence="1">Uncharacterized protein</fullName>
    </submittedName>
</protein>
<accession>A0ABX8LFR6</accession>
<evidence type="ECO:0000313" key="1">
    <source>
        <dbReference type="EMBL" id="QXE89214.1"/>
    </source>
</evidence>
<gene>
    <name evidence="1" type="ORF">KP001_12160</name>
</gene>
<sequence length="94" mass="9844">MCIAVVGDEKTVGWDWMTAAARAGFDLRMVHPALVTTLERMEGVDALVIAPSGVSGEAQEEAVRIASARGIPSMCASCEAAPFCHGKPLATEKV</sequence>
<dbReference type="Proteomes" id="UP000683559">
    <property type="component" value="Chromosome"/>
</dbReference>
<dbReference type="RefSeq" id="WP_217285905.1">
    <property type="nucleotide sequence ID" value="NZ_CP077683.1"/>
</dbReference>
<dbReference type="EMBL" id="CP077683">
    <property type="protein sequence ID" value="QXE89214.1"/>
    <property type="molecule type" value="Genomic_DNA"/>
</dbReference>
<keyword evidence="2" id="KW-1185">Reference proteome</keyword>
<proteinExistence type="predicted"/>
<evidence type="ECO:0000313" key="2">
    <source>
        <dbReference type="Proteomes" id="UP000683559"/>
    </source>
</evidence>